<organism evidence="2 3">
    <name type="scientific">Leersia perrieri</name>
    <dbReference type="NCBI Taxonomy" id="77586"/>
    <lineage>
        <taxon>Eukaryota</taxon>
        <taxon>Viridiplantae</taxon>
        <taxon>Streptophyta</taxon>
        <taxon>Embryophyta</taxon>
        <taxon>Tracheophyta</taxon>
        <taxon>Spermatophyta</taxon>
        <taxon>Magnoliopsida</taxon>
        <taxon>Liliopsida</taxon>
        <taxon>Poales</taxon>
        <taxon>Poaceae</taxon>
        <taxon>BOP clade</taxon>
        <taxon>Oryzoideae</taxon>
        <taxon>Oryzeae</taxon>
        <taxon>Oryzinae</taxon>
        <taxon>Leersia</taxon>
    </lineage>
</organism>
<evidence type="ECO:0000313" key="3">
    <source>
        <dbReference type="Proteomes" id="UP000032180"/>
    </source>
</evidence>
<sequence>AIKGVPIPSRELPSVRRPPDSLQSGARVAGVEIEQPPPSPSPALRRLRPPLRRSAPNKESLAHLKPSGFRGDVAVAGASQ</sequence>
<reference evidence="2" key="3">
    <citation type="submission" date="2015-04" db="UniProtKB">
        <authorList>
            <consortium name="EnsemblPlants"/>
        </authorList>
    </citation>
    <scope>IDENTIFICATION</scope>
</reference>
<dbReference type="HOGENOM" id="CLU_2597130_0_0_1"/>
<feature type="region of interest" description="Disordered" evidence="1">
    <location>
        <begin position="1"/>
        <end position="80"/>
    </location>
</feature>
<dbReference type="Gramene" id="LPERR02G13270.4">
    <property type="protein sequence ID" value="LPERR02G13270.4"/>
    <property type="gene ID" value="LPERR02G13270"/>
</dbReference>
<dbReference type="AlphaFoldDB" id="A0A0D9VFY4"/>
<accession>A0A0D9VFY4</accession>
<dbReference type="Proteomes" id="UP000032180">
    <property type="component" value="Chromosome 2"/>
</dbReference>
<protein>
    <submittedName>
        <fullName evidence="2">Uncharacterized protein</fullName>
    </submittedName>
</protein>
<evidence type="ECO:0000256" key="1">
    <source>
        <dbReference type="SAM" id="MobiDB-lite"/>
    </source>
</evidence>
<keyword evidence="3" id="KW-1185">Reference proteome</keyword>
<reference evidence="3" key="2">
    <citation type="submission" date="2013-12" db="EMBL/GenBank/DDBJ databases">
        <authorList>
            <person name="Yu Y."/>
            <person name="Lee S."/>
            <person name="de Baynast K."/>
            <person name="Wissotski M."/>
            <person name="Liu L."/>
            <person name="Talag J."/>
            <person name="Goicoechea J."/>
            <person name="Angelova A."/>
            <person name="Jetty R."/>
            <person name="Kudrna D."/>
            <person name="Golser W."/>
            <person name="Rivera L."/>
            <person name="Zhang J."/>
            <person name="Wing R."/>
        </authorList>
    </citation>
    <scope>NUCLEOTIDE SEQUENCE</scope>
</reference>
<proteinExistence type="predicted"/>
<dbReference type="EnsemblPlants" id="LPERR02G13270.4">
    <property type="protein sequence ID" value="LPERR02G13270.4"/>
    <property type="gene ID" value="LPERR02G13270"/>
</dbReference>
<name>A0A0D9VFY4_9ORYZ</name>
<reference evidence="2 3" key="1">
    <citation type="submission" date="2012-08" db="EMBL/GenBank/DDBJ databases">
        <title>Oryza genome evolution.</title>
        <authorList>
            <person name="Wing R.A."/>
        </authorList>
    </citation>
    <scope>NUCLEOTIDE SEQUENCE</scope>
</reference>
<evidence type="ECO:0000313" key="2">
    <source>
        <dbReference type="EnsemblPlants" id="LPERR02G13270.4"/>
    </source>
</evidence>